<dbReference type="EMBL" id="CM039177">
    <property type="protein sequence ID" value="KAH9694583.1"/>
    <property type="molecule type" value="Genomic_DNA"/>
</dbReference>
<gene>
    <name evidence="1" type="ORF">KPL71_022471</name>
</gene>
<comment type="caution">
    <text evidence="1">The sequence shown here is derived from an EMBL/GenBank/DDBJ whole genome shotgun (WGS) entry which is preliminary data.</text>
</comment>
<sequence>MLSELMNLLRACFRPRSDRYVHSNSDSLGRQDGLLWYKDSGHHVSGEFSMAVVQANNLLEDQSQVESGSLSTHEFGPYGTFVGVYDGHGGPETSRYINDHLFQHLKRFTSDQQSMSADVIRKAYQATEEGFMSLVTKQWPMKPQIAAVGSCCLVGVICGGTLYIANLGDSRAVLGRVVKATGEVLAIQLSTEHNACIESVRQELQALHPDDSQIVVLKHNVWRVKGLIQVSRSIGDVYLKKAEFNREPLYIKFRLREPIKRPILSADPSISVHQLQPHDQFVIFASDGLWEHLSNQEAVDIVQNHPQSVRYIFYAKKSEYLN</sequence>
<accession>A0ACB8IC56</accession>
<proteinExistence type="predicted"/>
<dbReference type="Proteomes" id="UP000829398">
    <property type="component" value="Chromosome 8"/>
</dbReference>
<keyword evidence="2" id="KW-1185">Reference proteome</keyword>
<organism evidence="1 2">
    <name type="scientific">Citrus sinensis</name>
    <name type="common">Sweet orange</name>
    <name type="synonym">Citrus aurantium var. sinensis</name>
    <dbReference type="NCBI Taxonomy" id="2711"/>
    <lineage>
        <taxon>Eukaryota</taxon>
        <taxon>Viridiplantae</taxon>
        <taxon>Streptophyta</taxon>
        <taxon>Embryophyta</taxon>
        <taxon>Tracheophyta</taxon>
        <taxon>Spermatophyta</taxon>
        <taxon>Magnoliopsida</taxon>
        <taxon>eudicotyledons</taxon>
        <taxon>Gunneridae</taxon>
        <taxon>Pentapetalae</taxon>
        <taxon>rosids</taxon>
        <taxon>malvids</taxon>
        <taxon>Sapindales</taxon>
        <taxon>Rutaceae</taxon>
        <taxon>Aurantioideae</taxon>
        <taxon>Citrus</taxon>
    </lineage>
</organism>
<evidence type="ECO:0000313" key="2">
    <source>
        <dbReference type="Proteomes" id="UP000829398"/>
    </source>
</evidence>
<name>A0ACB8IC56_CITSI</name>
<evidence type="ECO:0000313" key="1">
    <source>
        <dbReference type="EMBL" id="KAH9694583.1"/>
    </source>
</evidence>
<protein>
    <submittedName>
        <fullName evidence="1">Uncharacterized protein</fullName>
    </submittedName>
</protein>
<reference evidence="2" key="1">
    <citation type="journal article" date="2023" name="Hortic. Res.">
        <title>A chromosome-level phased genome enabling allele-level studies in sweet orange: a case study on citrus Huanglongbing tolerance.</title>
        <authorList>
            <person name="Wu B."/>
            <person name="Yu Q."/>
            <person name="Deng Z."/>
            <person name="Duan Y."/>
            <person name="Luo F."/>
            <person name="Gmitter F. Jr."/>
        </authorList>
    </citation>
    <scope>NUCLEOTIDE SEQUENCE [LARGE SCALE GENOMIC DNA]</scope>
    <source>
        <strain evidence="2">cv. Valencia</strain>
    </source>
</reference>